<reference evidence="2 3" key="3">
    <citation type="journal article" date="2011" name="Mol. Syst. Biol.">
        <title>Integrative genome-scale metabolic analysis of Vibrio vulnificus for drug targeting and discovery.</title>
        <authorList>
            <person name="Kim H.U."/>
            <person name="Kim S.Y."/>
            <person name="Jeong H."/>
            <person name="Kim T.Y."/>
            <person name="Kim J.J."/>
            <person name="Choy H.E."/>
            <person name="Yi K.Y."/>
            <person name="Rhee J.H."/>
            <person name="Lee S.Y."/>
        </authorList>
    </citation>
    <scope>NUCLEOTIDE SEQUENCE [LARGE SCALE GENOMIC DNA]</scope>
    <source>
        <strain evidence="2 3">CMCP6</strain>
    </source>
</reference>
<dbReference type="KEGG" id="vvu:VV1_3177"/>
<gene>
    <name evidence="2" type="ordered locus">VV1_3177</name>
</gene>
<reference evidence="3" key="1">
    <citation type="submission" date="2002-12" db="EMBL/GenBank/DDBJ databases">
        <title>Complete genome sequence of Vibrio vulnificus CMCP6.</title>
        <authorList>
            <person name="Rhee J.H."/>
            <person name="Kim S.Y."/>
            <person name="Chung S.S."/>
            <person name="Kim J.J."/>
            <person name="Moon Y.H."/>
            <person name="Jeong H."/>
            <person name="Choy H.E."/>
        </authorList>
    </citation>
    <scope>NUCLEOTIDE SEQUENCE [LARGE SCALE GENOMIC DNA]</scope>
    <source>
        <strain evidence="3">CMCP6</strain>
    </source>
</reference>
<evidence type="ECO:0000256" key="1">
    <source>
        <dbReference type="ARBA" id="ARBA00023172"/>
    </source>
</evidence>
<dbReference type="InterPro" id="IPR013762">
    <property type="entry name" value="Integrase-like_cat_sf"/>
</dbReference>
<proteinExistence type="predicted"/>
<reference evidence="2 3" key="2">
    <citation type="journal article" date="2003" name="Infect. Immun.">
        <title>Characterization and pathogenic significance of Vibrio vulnificus antigens preferentially expressed in septicemic patients.</title>
        <authorList>
            <person name="Kim Y.R."/>
            <person name="Lee S.E."/>
            <person name="Kim C.M."/>
            <person name="Kim S.Y."/>
            <person name="Shin E.K."/>
            <person name="Shin D.H."/>
            <person name="Chung S.S."/>
            <person name="Choy H.E."/>
            <person name="Progulske-Fox A."/>
            <person name="Hillman J.D."/>
            <person name="Handfield M."/>
            <person name="Rhee J.H."/>
        </authorList>
    </citation>
    <scope>NUCLEOTIDE SEQUENCE [LARGE SCALE GENOMIC DNA]</scope>
    <source>
        <strain evidence="2 3">CMCP6</strain>
    </source>
</reference>
<dbReference type="EMBL" id="AE016795">
    <property type="protein sequence ID" value="AAO11493.1"/>
    <property type="molecule type" value="Genomic_DNA"/>
</dbReference>
<keyword evidence="1" id="KW-0233">DNA recombination</keyword>
<dbReference type="SUPFAM" id="SSF56349">
    <property type="entry name" value="DNA breaking-rejoining enzymes"/>
    <property type="match status" value="1"/>
</dbReference>
<dbReference type="GO" id="GO:0006310">
    <property type="term" value="P:DNA recombination"/>
    <property type="evidence" value="ECO:0007669"/>
    <property type="project" value="UniProtKB-KW"/>
</dbReference>
<dbReference type="GO" id="GO:0003677">
    <property type="term" value="F:DNA binding"/>
    <property type="evidence" value="ECO:0007669"/>
    <property type="project" value="InterPro"/>
</dbReference>
<accession>A0A3Q0L798</accession>
<protein>
    <recommendedName>
        <fullName evidence="4">Integrase</fullName>
    </recommendedName>
</protein>
<organism evidence="2 3">
    <name type="scientific">Vibrio vulnificus (strain CMCP6)</name>
    <dbReference type="NCBI Taxonomy" id="216895"/>
    <lineage>
        <taxon>Bacteria</taxon>
        <taxon>Pseudomonadati</taxon>
        <taxon>Pseudomonadota</taxon>
        <taxon>Gammaproteobacteria</taxon>
        <taxon>Vibrionales</taxon>
        <taxon>Vibrionaceae</taxon>
        <taxon>Vibrio</taxon>
    </lineage>
</organism>
<dbReference type="AlphaFoldDB" id="A0A3Q0L798"/>
<evidence type="ECO:0000313" key="2">
    <source>
        <dbReference type="EMBL" id="AAO11493.1"/>
    </source>
</evidence>
<dbReference type="InterPro" id="IPR011010">
    <property type="entry name" value="DNA_brk_join_enz"/>
</dbReference>
<dbReference type="Proteomes" id="UP000002275">
    <property type="component" value="Chromosome I"/>
</dbReference>
<dbReference type="GO" id="GO:0015074">
    <property type="term" value="P:DNA integration"/>
    <property type="evidence" value="ECO:0007669"/>
    <property type="project" value="InterPro"/>
</dbReference>
<sequence>MVSDATNRAKKKLNDQHFHWSFHSTRDWYATMFIIKHLTREQINVAHYDAAIEDALRKQLGHSDIRTTYMHYIRVASLLLATRNGELDFSLGNSDDFWNNIAKTITT</sequence>
<name>A0A3Q0L798_VIBVU</name>
<dbReference type="Gene3D" id="1.10.443.10">
    <property type="entry name" value="Intergrase catalytic core"/>
    <property type="match status" value="1"/>
</dbReference>
<evidence type="ECO:0008006" key="4">
    <source>
        <dbReference type="Google" id="ProtNLM"/>
    </source>
</evidence>
<evidence type="ECO:0000313" key="3">
    <source>
        <dbReference type="Proteomes" id="UP000002275"/>
    </source>
</evidence>